<keyword evidence="5 9" id="KW-1133">Transmembrane helix</keyword>
<dbReference type="InterPro" id="IPR023171">
    <property type="entry name" value="Na/H_antiporter_dom_sf"/>
</dbReference>
<evidence type="ECO:0000256" key="9">
    <source>
        <dbReference type="HAMAP-Rule" id="MF_01844"/>
    </source>
</evidence>
<feature type="transmembrane region" description="Helical" evidence="9">
    <location>
        <begin position="12"/>
        <end position="31"/>
    </location>
</feature>
<dbReference type="RefSeq" id="WP_269478330.1">
    <property type="nucleotide sequence ID" value="NZ_JAOSHN010000001.1"/>
</dbReference>
<proteinExistence type="inferred from homology"/>
<dbReference type="GO" id="GO:0006885">
    <property type="term" value="P:regulation of pH"/>
    <property type="evidence" value="ECO:0007669"/>
    <property type="project" value="InterPro"/>
</dbReference>
<evidence type="ECO:0000256" key="3">
    <source>
        <dbReference type="ARBA" id="ARBA00022475"/>
    </source>
</evidence>
<dbReference type="AlphaFoldDB" id="A0A9J6QR84"/>
<dbReference type="PANTHER" id="PTHR30341:SF0">
    <property type="entry name" value="NA(+)_H(+) ANTIPORTER NHAA"/>
    <property type="match status" value="1"/>
</dbReference>
<dbReference type="HAMAP" id="MF_01844">
    <property type="entry name" value="NhaA"/>
    <property type="match status" value="1"/>
</dbReference>
<evidence type="ECO:0000313" key="11">
    <source>
        <dbReference type="EMBL" id="MCU7379356.1"/>
    </source>
</evidence>
<comment type="catalytic activity">
    <reaction evidence="9">
        <text>Na(+)(in) + 2 H(+)(out) = Na(+)(out) + 2 H(+)(in)</text>
        <dbReference type="Rhea" id="RHEA:29251"/>
        <dbReference type="ChEBI" id="CHEBI:15378"/>
        <dbReference type="ChEBI" id="CHEBI:29101"/>
    </reaction>
</comment>
<comment type="caution">
    <text evidence="10">The sequence shown here is derived from an EMBL/GenBank/DDBJ whole genome shotgun (WGS) entry which is preliminary data.</text>
</comment>
<feature type="transmembrane region" description="Helical" evidence="9">
    <location>
        <begin position="51"/>
        <end position="73"/>
    </location>
</feature>
<dbReference type="PROSITE" id="PS51257">
    <property type="entry name" value="PROKAR_LIPOPROTEIN"/>
    <property type="match status" value="1"/>
</dbReference>
<evidence type="ECO:0000313" key="10">
    <source>
        <dbReference type="EMBL" id="MCU7376807.1"/>
    </source>
</evidence>
<evidence type="ECO:0000313" key="12">
    <source>
        <dbReference type="Proteomes" id="UP001065549"/>
    </source>
</evidence>
<dbReference type="Gene3D" id="1.20.1530.10">
    <property type="entry name" value="Na+/H+ antiporter like domain"/>
    <property type="match status" value="1"/>
</dbReference>
<protein>
    <recommendedName>
        <fullName evidence="9">Na(+)/H(+) antiporter NhaA</fullName>
    </recommendedName>
    <alternativeName>
        <fullName evidence="9">Sodium/proton antiporter NhaA</fullName>
    </alternativeName>
</protein>
<keyword evidence="7 9" id="KW-0472">Membrane</keyword>
<keyword evidence="8 9" id="KW-0739">Sodium transport</keyword>
<feature type="transmembrane region" description="Helical" evidence="9">
    <location>
        <begin position="326"/>
        <end position="347"/>
    </location>
</feature>
<name>A0A9J6QR84_9FIRM</name>
<comment type="similarity">
    <text evidence="9">Belongs to the NhaA Na(+)/H(+) (TC 2.A.33) antiporter family.</text>
</comment>
<reference evidence="10" key="1">
    <citation type="submission" date="2022-09" db="EMBL/GenBank/DDBJ databases">
        <title>Culturomic study of gut microbiota in children with autism spectrum disorder.</title>
        <authorList>
            <person name="Efimov B.A."/>
            <person name="Chaplin A.V."/>
            <person name="Sokolova S.R."/>
            <person name="Pikina A.P."/>
            <person name="Korzhanova M."/>
            <person name="Belova V."/>
            <person name="Korostin D."/>
        </authorList>
    </citation>
    <scope>NUCLEOTIDE SEQUENCE</scope>
    <source>
        <strain evidence="10">ASD5510</strain>
    </source>
</reference>
<keyword evidence="2 9" id="KW-0050">Antiport</keyword>
<gene>
    <name evidence="9" type="primary">nhaA</name>
    <name evidence="10" type="ORF">OBO34_00375</name>
    <name evidence="11" type="ORF">OBO34_13470</name>
</gene>
<evidence type="ECO:0000256" key="6">
    <source>
        <dbReference type="ARBA" id="ARBA00023053"/>
    </source>
</evidence>
<evidence type="ECO:0000256" key="8">
    <source>
        <dbReference type="ARBA" id="ARBA00023201"/>
    </source>
</evidence>
<evidence type="ECO:0000256" key="7">
    <source>
        <dbReference type="ARBA" id="ARBA00023136"/>
    </source>
</evidence>
<keyword evidence="6 9" id="KW-0915">Sodium</keyword>
<evidence type="ECO:0000256" key="4">
    <source>
        <dbReference type="ARBA" id="ARBA00022692"/>
    </source>
</evidence>
<dbReference type="PANTHER" id="PTHR30341">
    <property type="entry name" value="SODIUM ION/PROTON ANTIPORTER NHAA-RELATED"/>
    <property type="match status" value="1"/>
</dbReference>
<comment type="function">
    <text evidence="9">Na(+)/H(+) antiporter that extrudes sodium in exchange for external protons.</text>
</comment>
<keyword evidence="4 9" id="KW-0812">Transmembrane</keyword>
<keyword evidence="9" id="KW-0813">Transport</keyword>
<dbReference type="EMBL" id="JAOSHN010000001">
    <property type="protein sequence ID" value="MCU7376807.1"/>
    <property type="molecule type" value="Genomic_DNA"/>
</dbReference>
<comment type="subcellular location">
    <subcellularLocation>
        <location evidence="1">Cell inner membrane</location>
        <topology evidence="1">Multi-pass membrane protein</topology>
    </subcellularLocation>
    <subcellularLocation>
        <location evidence="9">Cell membrane</location>
        <topology evidence="9">Multi-pass membrane protein</topology>
    </subcellularLocation>
</comment>
<sequence>MREKLNNICREFSIPLILGVACAMLCANLFPNLYHHVIHEPLWGDTVSLHWLVNDIFMVFFFAIAGVEIVNSLSKGGSLNPLKKAVAPLMATAGGVLFPAAVFLLINWAAGDTAYASGWGICTATDIALAWLAARVIFGKLHPAVNFLLLLAVADDAIGLVIIAIFYPEPGSSVQPLWLVLVLAAMALALGLRKLRVRYFEPYVLLCGTISWLGMYQSGLHPALALVFIIPFLPKSGTSVHQNDEHGPDHTQGKSALHTFEQRIGAMVDYGLFFFGFTNAGVELGSLSSLSLIIFLAFLVGKSGGVMLFTWLAVKLKAALPEGMSFKDVAVVGFISGIGLTVALFVSENAFMDSKLTDAAKMGSLLSLLTAIPAAIVARICKVGRWQREPGRSLERLCGES</sequence>
<dbReference type="GO" id="GO:0005886">
    <property type="term" value="C:plasma membrane"/>
    <property type="evidence" value="ECO:0007669"/>
    <property type="project" value="UniProtKB-SubCell"/>
</dbReference>
<feature type="transmembrane region" description="Helical" evidence="9">
    <location>
        <begin position="85"/>
        <end position="110"/>
    </location>
</feature>
<accession>A0A9J6QR84</accession>
<dbReference type="Pfam" id="PF06965">
    <property type="entry name" value="Na_H_antiport_1"/>
    <property type="match status" value="1"/>
</dbReference>
<evidence type="ECO:0000256" key="2">
    <source>
        <dbReference type="ARBA" id="ARBA00022449"/>
    </source>
</evidence>
<evidence type="ECO:0000256" key="5">
    <source>
        <dbReference type="ARBA" id="ARBA00022989"/>
    </source>
</evidence>
<dbReference type="InterPro" id="IPR004670">
    <property type="entry name" value="NhaA"/>
</dbReference>
<feature type="transmembrane region" description="Helical" evidence="9">
    <location>
        <begin position="173"/>
        <end position="192"/>
    </location>
</feature>
<feature type="transmembrane region" description="Helical" evidence="9">
    <location>
        <begin position="204"/>
        <end position="233"/>
    </location>
</feature>
<organism evidence="10 12">
    <name type="scientific">Hominibacterium faecale</name>
    <dbReference type="NCBI Taxonomy" id="2839743"/>
    <lineage>
        <taxon>Bacteria</taxon>
        <taxon>Bacillati</taxon>
        <taxon>Bacillota</taxon>
        <taxon>Clostridia</taxon>
        <taxon>Peptostreptococcales</taxon>
        <taxon>Anaerovoracaceae</taxon>
        <taxon>Hominibacterium</taxon>
    </lineage>
</organism>
<feature type="transmembrane region" description="Helical" evidence="9">
    <location>
        <begin position="292"/>
        <end position="314"/>
    </location>
</feature>
<keyword evidence="12" id="KW-1185">Reference proteome</keyword>
<dbReference type="GO" id="GO:0015385">
    <property type="term" value="F:sodium:proton antiporter activity"/>
    <property type="evidence" value="ECO:0007669"/>
    <property type="project" value="TreeGrafter"/>
</dbReference>
<keyword evidence="9" id="KW-0406">Ion transport</keyword>
<feature type="transmembrane region" description="Helical" evidence="9">
    <location>
        <begin position="116"/>
        <end position="138"/>
    </location>
</feature>
<dbReference type="Proteomes" id="UP001065549">
    <property type="component" value="Unassembled WGS sequence"/>
</dbReference>
<evidence type="ECO:0000256" key="1">
    <source>
        <dbReference type="ARBA" id="ARBA00004429"/>
    </source>
</evidence>
<dbReference type="EMBL" id="JAOSHN010000005">
    <property type="protein sequence ID" value="MCU7379356.1"/>
    <property type="molecule type" value="Genomic_DNA"/>
</dbReference>
<keyword evidence="3 9" id="KW-1003">Cell membrane</keyword>
<feature type="transmembrane region" description="Helical" evidence="9">
    <location>
        <begin position="145"/>
        <end position="167"/>
    </location>
</feature>